<proteinExistence type="inferred from homology"/>
<gene>
    <name evidence="5" type="ORF">GA0061103_1408</name>
</gene>
<sequence length="348" mass="37430">MNEFRSFRRISCFVMAMTVLIGAGLGSISQAAAAEASEITPQTKASSEQIEKLIGTLRDSGAVSGADLLQRRSGFEKLMASAPGPARVQIRRVDANGVDGDLIWPARLHHPIGRRAILYLHGGGFYSGSLRTHANIAGSLAKAASADVLLIDYRLAPENRFPAQRDDAIAAYRWLLTSGYKAGNIIIVGESVGATLAIEVVLNQLRLSGPLPAAVVAMSPITDFAATGASLAANVASDPFMNKAELTLIHDAFARDRPLADPDISPLYGNVSGFPPLLIQVGAREALLDDSTRFADKVRQAGGNVSMEVWPGMIHQWQIFPFWLDDARKSNERVAQFAIAHFVDKPMQ</sequence>
<name>A0A1C3U2R1_9HYPH</name>
<feature type="signal peptide" evidence="3">
    <location>
        <begin position="1"/>
        <end position="33"/>
    </location>
</feature>
<dbReference type="InterPro" id="IPR013094">
    <property type="entry name" value="AB_hydrolase_3"/>
</dbReference>
<evidence type="ECO:0000313" key="5">
    <source>
        <dbReference type="EMBL" id="SCB09763.1"/>
    </source>
</evidence>
<feature type="domain" description="Alpha/beta hydrolase fold-3" evidence="4">
    <location>
        <begin position="117"/>
        <end position="318"/>
    </location>
</feature>
<keyword evidence="6" id="KW-1185">Reference proteome</keyword>
<dbReference type="InterPro" id="IPR002168">
    <property type="entry name" value="Lipase_GDXG_HIS_AS"/>
</dbReference>
<dbReference type="Gene3D" id="3.40.50.1820">
    <property type="entry name" value="alpha/beta hydrolase"/>
    <property type="match status" value="1"/>
</dbReference>
<dbReference type="SUPFAM" id="SSF53474">
    <property type="entry name" value="alpha/beta-Hydrolases"/>
    <property type="match status" value="1"/>
</dbReference>
<dbReference type="Proteomes" id="UP000199101">
    <property type="component" value="Unassembled WGS sequence"/>
</dbReference>
<protein>
    <submittedName>
        <fullName evidence="5">Acetyl esterase/lipase</fullName>
    </submittedName>
</protein>
<feature type="chain" id="PRO_5008682675" evidence="3">
    <location>
        <begin position="34"/>
        <end position="348"/>
    </location>
</feature>
<evidence type="ECO:0000256" key="3">
    <source>
        <dbReference type="SAM" id="SignalP"/>
    </source>
</evidence>
<accession>A0A1C3U2R1</accession>
<evidence type="ECO:0000259" key="4">
    <source>
        <dbReference type="Pfam" id="PF07859"/>
    </source>
</evidence>
<dbReference type="InterPro" id="IPR029058">
    <property type="entry name" value="AB_hydrolase_fold"/>
</dbReference>
<reference evidence="6" key="1">
    <citation type="submission" date="2016-08" db="EMBL/GenBank/DDBJ databases">
        <authorList>
            <person name="Varghese N."/>
            <person name="Submissions Spin"/>
        </authorList>
    </citation>
    <scope>NUCLEOTIDE SEQUENCE [LARGE SCALE GENOMIC DNA]</scope>
    <source>
        <strain evidence="6">HAMBI 2975</strain>
    </source>
</reference>
<dbReference type="PANTHER" id="PTHR48081:SF8">
    <property type="entry name" value="ALPHA_BETA HYDROLASE FOLD-3 DOMAIN-CONTAINING PROTEIN-RELATED"/>
    <property type="match status" value="1"/>
</dbReference>
<dbReference type="EMBL" id="FMAG01000001">
    <property type="protein sequence ID" value="SCB09763.1"/>
    <property type="molecule type" value="Genomic_DNA"/>
</dbReference>
<comment type="similarity">
    <text evidence="1">Belongs to the 'GDXG' lipolytic enzyme family.</text>
</comment>
<keyword evidence="3" id="KW-0732">Signal</keyword>
<dbReference type="InterPro" id="IPR050300">
    <property type="entry name" value="GDXG_lipolytic_enzyme"/>
</dbReference>
<evidence type="ECO:0000256" key="2">
    <source>
        <dbReference type="ARBA" id="ARBA00022801"/>
    </source>
</evidence>
<evidence type="ECO:0000256" key="1">
    <source>
        <dbReference type="ARBA" id="ARBA00010515"/>
    </source>
</evidence>
<dbReference type="STRING" id="410764.GA0061103_1408"/>
<organism evidence="5 6">
    <name type="scientific">Rhizobium multihospitium</name>
    <dbReference type="NCBI Taxonomy" id="410764"/>
    <lineage>
        <taxon>Bacteria</taxon>
        <taxon>Pseudomonadati</taxon>
        <taxon>Pseudomonadota</taxon>
        <taxon>Alphaproteobacteria</taxon>
        <taxon>Hyphomicrobiales</taxon>
        <taxon>Rhizobiaceae</taxon>
        <taxon>Rhizobium/Agrobacterium group</taxon>
        <taxon>Rhizobium</taxon>
    </lineage>
</organism>
<dbReference type="AlphaFoldDB" id="A0A1C3U2R1"/>
<dbReference type="Pfam" id="PF07859">
    <property type="entry name" value="Abhydrolase_3"/>
    <property type="match status" value="1"/>
</dbReference>
<keyword evidence="2" id="KW-0378">Hydrolase</keyword>
<evidence type="ECO:0000313" key="6">
    <source>
        <dbReference type="Proteomes" id="UP000199101"/>
    </source>
</evidence>
<dbReference type="PROSITE" id="PS01173">
    <property type="entry name" value="LIPASE_GDXG_HIS"/>
    <property type="match status" value="1"/>
</dbReference>
<dbReference type="PANTHER" id="PTHR48081">
    <property type="entry name" value="AB HYDROLASE SUPERFAMILY PROTEIN C4A8.06C"/>
    <property type="match status" value="1"/>
</dbReference>
<dbReference type="GO" id="GO:0016787">
    <property type="term" value="F:hydrolase activity"/>
    <property type="evidence" value="ECO:0007669"/>
    <property type="project" value="UniProtKB-KW"/>
</dbReference>